<protein>
    <recommendedName>
        <fullName evidence="1">PAS fold-4 domain-containing protein</fullName>
    </recommendedName>
</protein>
<name>A0A7W6RYP8_9PROT</name>
<evidence type="ECO:0000313" key="2">
    <source>
        <dbReference type="EMBL" id="MBB4284982.1"/>
    </source>
</evidence>
<dbReference type="RefSeq" id="WP_184431744.1">
    <property type="nucleotide sequence ID" value="NZ_JACIGI010000004.1"/>
</dbReference>
<gene>
    <name evidence="2" type="ORF">GGD88_000696</name>
</gene>
<dbReference type="Pfam" id="PF08448">
    <property type="entry name" value="PAS_4"/>
    <property type="match status" value="1"/>
</dbReference>
<comment type="caution">
    <text evidence="2">The sequence shown here is derived from an EMBL/GenBank/DDBJ whole genome shotgun (WGS) entry which is preliminary data.</text>
</comment>
<organism evidence="2 3">
    <name type="scientific">Roseospira goensis</name>
    <dbReference type="NCBI Taxonomy" id="391922"/>
    <lineage>
        <taxon>Bacteria</taxon>
        <taxon>Pseudomonadati</taxon>
        <taxon>Pseudomonadota</taxon>
        <taxon>Alphaproteobacteria</taxon>
        <taxon>Rhodospirillales</taxon>
        <taxon>Rhodospirillaceae</taxon>
        <taxon>Roseospira</taxon>
    </lineage>
</organism>
<keyword evidence="3" id="KW-1185">Reference proteome</keyword>
<dbReference type="Proteomes" id="UP000555728">
    <property type="component" value="Unassembled WGS sequence"/>
</dbReference>
<evidence type="ECO:0000259" key="1">
    <source>
        <dbReference type="Pfam" id="PF08448"/>
    </source>
</evidence>
<dbReference type="InterPro" id="IPR013656">
    <property type="entry name" value="PAS_4"/>
</dbReference>
<sequence>MSRLVLVLRHPKLKSLYDYWLGLCVDETPPMADDVDPADLRPWMGNLVVIKVDPGDGETVGTAGPATSYTYSFYSQFFAGKFGDDKAGQSLDMLPDGPRDIIRAEYDRVVREHIPASRVYTADFDGLTQTWERLVLPLFNLDGGVDKLLVAAYELPR</sequence>
<reference evidence="2 3" key="1">
    <citation type="submission" date="2020-08" db="EMBL/GenBank/DDBJ databases">
        <title>Genome sequencing of Purple Non-Sulfur Bacteria from various extreme environments.</title>
        <authorList>
            <person name="Mayer M."/>
        </authorList>
    </citation>
    <scope>NUCLEOTIDE SEQUENCE [LARGE SCALE GENOMIC DNA]</scope>
    <source>
        <strain evidence="2 3">JA135</strain>
    </source>
</reference>
<dbReference type="AlphaFoldDB" id="A0A7W6RYP8"/>
<proteinExistence type="predicted"/>
<evidence type="ECO:0000313" key="3">
    <source>
        <dbReference type="Proteomes" id="UP000555728"/>
    </source>
</evidence>
<feature type="domain" description="PAS fold-4" evidence="1">
    <location>
        <begin position="91"/>
        <end position="154"/>
    </location>
</feature>
<dbReference type="EMBL" id="JACIGI010000004">
    <property type="protein sequence ID" value="MBB4284982.1"/>
    <property type="molecule type" value="Genomic_DNA"/>
</dbReference>
<accession>A0A7W6RYP8</accession>